<evidence type="ECO:0000256" key="2">
    <source>
        <dbReference type="ARBA" id="ARBA00022857"/>
    </source>
</evidence>
<dbReference type="OrthoDB" id="3358371at2759"/>
<dbReference type="InterPro" id="IPR008030">
    <property type="entry name" value="NmrA-like"/>
</dbReference>
<dbReference type="RefSeq" id="XP_033663424.1">
    <property type="nucleotide sequence ID" value="XM_033808448.1"/>
</dbReference>
<proteinExistence type="inferred from homology"/>
<dbReference type="Proteomes" id="UP000799537">
    <property type="component" value="Unassembled WGS sequence"/>
</dbReference>
<dbReference type="Pfam" id="PF05368">
    <property type="entry name" value="NmrA"/>
    <property type="match status" value="1"/>
</dbReference>
<dbReference type="GO" id="GO:0005634">
    <property type="term" value="C:nucleus"/>
    <property type="evidence" value="ECO:0007669"/>
    <property type="project" value="TreeGrafter"/>
</dbReference>
<dbReference type="Gene3D" id="3.90.25.10">
    <property type="entry name" value="UDP-galactose 4-epimerase, domain 1"/>
    <property type="match status" value="1"/>
</dbReference>
<evidence type="ECO:0000313" key="4">
    <source>
        <dbReference type="EMBL" id="KAF2162535.1"/>
    </source>
</evidence>
<dbReference type="Gene3D" id="3.40.50.720">
    <property type="entry name" value="NAD(P)-binding Rossmann-like Domain"/>
    <property type="match status" value="1"/>
</dbReference>
<gene>
    <name evidence="4" type="ORF">M409DRAFT_27158</name>
</gene>
<sequence length="321" mass="35589">MAKLLVVIGATGTQGSSVLKAFLGRPGVKLRGVTRNRDGPQSKFWEDKGVEMVQADIADADALQAAVQGASIVFANTAYPSQMAMQPQMQQRAYEVELQHGRDIVDAVSRVETLELFIWSSLSAASKHSGGTYRKVWHFGSKARVVDYIQEVHPRLAAKMSILQMGLFVDNWMHGPIFVPWEKASDESKMLRIPGDGDCPIPFAVPQDAGKYVLALMNLPVKTNLLAFSDRITWEEYVALWSKITGVSAKLIRTSVAEHSRLDRNRGFAEEIGEMYGYLGDFGYHGGDPSVTFSATVQMELSPTSLEDYIRNEDWSPLLSR</sequence>
<accession>A0A6A6C684</accession>
<dbReference type="InterPro" id="IPR051164">
    <property type="entry name" value="NmrA-like_oxidored"/>
</dbReference>
<protein>
    <recommendedName>
        <fullName evidence="3">NmrA-like domain-containing protein</fullName>
    </recommendedName>
</protein>
<keyword evidence="2" id="KW-0521">NADP</keyword>
<dbReference type="EMBL" id="ML993613">
    <property type="protein sequence ID" value="KAF2162535.1"/>
    <property type="molecule type" value="Genomic_DNA"/>
</dbReference>
<dbReference type="GeneID" id="54561720"/>
<name>A0A6A6C684_ZASCE</name>
<evidence type="ECO:0000313" key="5">
    <source>
        <dbReference type="Proteomes" id="UP000799537"/>
    </source>
</evidence>
<dbReference type="InterPro" id="IPR036291">
    <property type="entry name" value="NAD(P)-bd_dom_sf"/>
</dbReference>
<feature type="domain" description="NmrA-like" evidence="3">
    <location>
        <begin position="2"/>
        <end position="310"/>
    </location>
</feature>
<organism evidence="4 5">
    <name type="scientific">Zasmidium cellare ATCC 36951</name>
    <dbReference type="NCBI Taxonomy" id="1080233"/>
    <lineage>
        <taxon>Eukaryota</taxon>
        <taxon>Fungi</taxon>
        <taxon>Dikarya</taxon>
        <taxon>Ascomycota</taxon>
        <taxon>Pezizomycotina</taxon>
        <taxon>Dothideomycetes</taxon>
        <taxon>Dothideomycetidae</taxon>
        <taxon>Mycosphaerellales</taxon>
        <taxon>Mycosphaerellaceae</taxon>
        <taxon>Zasmidium</taxon>
    </lineage>
</organism>
<evidence type="ECO:0000256" key="1">
    <source>
        <dbReference type="ARBA" id="ARBA00006328"/>
    </source>
</evidence>
<evidence type="ECO:0000259" key="3">
    <source>
        <dbReference type="Pfam" id="PF05368"/>
    </source>
</evidence>
<dbReference type="PANTHER" id="PTHR42748">
    <property type="entry name" value="NITROGEN METABOLITE REPRESSION PROTEIN NMRA FAMILY MEMBER"/>
    <property type="match status" value="1"/>
</dbReference>
<dbReference type="AlphaFoldDB" id="A0A6A6C684"/>
<comment type="similarity">
    <text evidence="1">Belongs to the NmrA-type oxidoreductase family.</text>
</comment>
<dbReference type="PANTHER" id="PTHR42748:SF26">
    <property type="entry name" value="NMRA-LIKE DOMAIN-CONTAINING PROTEIN"/>
    <property type="match status" value="1"/>
</dbReference>
<dbReference type="SUPFAM" id="SSF51735">
    <property type="entry name" value="NAD(P)-binding Rossmann-fold domains"/>
    <property type="match status" value="1"/>
</dbReference>
<reference evidence="4" key="1">
    <citation type="journal article" date="2020" name="Stud. Mycol.">
        <title>101 Dothideomycetes genomes: a test case for predicting lifestyles and emergence of pathogens.</title>
        <authorList>
            <person name="Haridas S."/>
            <person name="Albert R."/>
            <person name="Binder M."/>
            <person name="Bloem J."/>
            <person name="Labutti K."/>
            <person name="Salamov A."/>
            <person name="Andreopoulos B."/>
            <person name="Baker S."/>
            <person name="Barry K."/>
            <person name="Bills G."/>
            <person name="Bluhm B."/>
            <person name="Cannon C."/>
            <person name="Castanera R."/>
            <person name="Culley D."/>
            <person name="Daum C."/>
            <person name="Ezra D."/>
            <person name="Gonzalez J."/>
            <person name="Henrissat B."/>
            <person name="Kuo A."/>
            <person name="Liang C."/>
            <person name="Lipzen A."/>
            <person name="Lutzoni F."/>
            <person name="Magnuson J."/>
            <person name="Mondo S."/>
            <person name="Nolan M."/>
            <person name="Ohm R."/>
            <person name="Pangilinan J."/>
            <person name="Park H.-J."/>
            <person name="Ramirez L."/>
            <person name="Alfaro M."/>
            <person name="Sun H."/>
            <person name="Tritt A."/>
            <person name="Yoshinaga Y."/>
            <person name="Zwiers L.-H."/>
            <person name="Turgeon B."/>
            <person name="Goodwin S."/>
            <person name="Spatafora J."/>
            <person name="Crous P."/>
            <person name="Grigoriev I."/>
        </authorList>
    </citation>
    <scope>NUCLEOTIDE SEQUENCE</scope>
    <source>
        <strain evidence="4">ATCC 36951</strain>
    </source>
</reference>
<keyword evidence="5" id="KW-1185">Reference proteome</keyword>